<keyword evidence="3" id="KW-0378">Hydrolase</keyword>
<dbReference type="AlphaFoldDB" id="A0AAV5QD78"/>
<sequence length="166" mass="18710">MSEEDQSFPVKLYVYDLSQGMARAMSPQIIGIQIDAIYHTSLVVHGKEFFFSRGISFTNPPGSTIYGQPIEVVDLGETFITEDLLNDYLDNMKAEYHENSYDLFQHNCNHFSNELSDFLVNKQIPSKIRDLPSLVLSTPMGQMFSQMLSSQLTAYATSVGPNDHSL</sequence>
<keyword evidence="2" id="KW-0645">Protease</keyword>
<dbReference type="Pfam" id="PF05903">
    <property type="entry name" value="Peptidase_C97"/>
    <property type="match status" value="1"/>
</dbReference>
<dbReference type="GO" id="GO:0008233">
    <property type="term" value="F:peptidase activity"/>
    <property type="evidence" value="ECO:0007669"/>
    <property type="project" value="UniProtKB-KW"/>
</dbReference>
<reference evidence="5 6" key="1">
    <citation type="journal article" date="2023" name="Elife">
        <title>Identification of key yeast species and microbe-microbe interactions impacting larval growth of Drosophila in the wild.</title>
        <authorList>
            <person name="Mure A."/>
            <person name="Sugiura Y."/>
            <person name="Maeda R."/>
            <person name="Honda K."/>
            <person name="Sakurai N."/>
            <person name="Takahashi Y."/>
            <person name="Watada M."/>
            <person name="Katoh T."/>
            <person name="Gotoh A."/>
            <person name="Gotoh Y."/>
            <person name="Taniguchi I."/>
            <person name="Nakamura K."/>
            <person name="Hayashi T."/>
            <person name="Katayama T."/>
            <person name="Uemura T."/>
            <person name="Hattori Y."/>
        </authorList>
    </citation>
    <scope>NUCLEOTIDE SEQUENCE [LARGE SCALE GENOMIC DNA]</scope>
    <source>
        <strain evidence="5 6">SC-9</strain>
    </source>
</reference>
<gene>
    <name evidence="5" type="ORF">DASC09_002150</name>
</gene>
<comment type="similarity">
    <text evidence="1">Belongs to the DeSI family.</text>
</comment>
<dbReference type="GO" id="GO:0070646">
    <property type="term" value="P:protein modification by small protein removal"/>
    <property type="evidence" value="ECO:0007669"/>
    <property type="project" value="TreeGrafter"/>
</dbReference>
<dbReference type="RefSeq" id="XP_064849890.1">
    <property type="nucleotide sequence ID" value="XM_064993818.1"/>
</dbReference>
<evidence type="ECO:0000256" key="2">
    <source>
        <dbReference type="ARBA" id="ARBA00022670"/>
    </source>
</evidence>
<dbReference type="EMBL" id="BTFZ01000001">
    <property type="protein sequence ID" value="GMM32890.1"/>
    <property type="molecule type" value="Genomic_DNA"/>
</dbReference>
<protein>
    <recommendedName>
        <fullName evidence="4">PPPDE domain-containing protein</fullName>
    </recommendedName>
</protein>
<dbReference type="Gene3D" id="3.90.1720.30">
    <property type="entry name" value="PPPDE domains"/>
    <property type="match status" value="1"/>
</dbReference>
<dbReference type="Proteomes" id="UP001360560">
    <property type="component" value="Unassembled WGS sequence"/>
</dbReference>
<keyword evidence="6" id="KW-1185">Reference proteome</keyword>
<dbReference type="InterPro" id="IPR008580">
    <property type="entry name" value="PPPDE_dom"/>
</dbReference>
<evidence type="ECO:0000313" key="5">
    <source>
        <dbReference type="EMBL" id="GMM32890.1"/>
    </source>
</evidence>
<evidence type="ECO:0000256" key="1">
    <source>
        <dbReference type="ARBA" id="ARBA00008140"/>
    </source>
</evidence>
<dbReference type="PROSITE" id="PS51858">
    <property type="entry name" value="PPPDE"/>
    <property type="match status" value="1"/>
</dbReference>
<dbReference type="SMART" id="SM01179">
    <property type="entry name" value="DUF862"/>
    <property type="match status" value="1"/>
</dbReference>
<accession>A0AAV5QD78</accession>
<organism evidence="5 6">
    <name type="scientific">Saccharomycopsis crataegensis</name>
    <dbReference type="NCBI Taxonomy" id="43959"/>
    <lineage>
        <taxon>Eukaryota</taxon>
        <taxon>Fungi</taxon>
        <taxon>Dikarya</taxon>
        <taxon>Ascomycota</taxon>
        <taxon>Saccharomycotina</taxon>
        <taxon>Saccharomycetes</taxon>
        <taxon>Saccharomycopsidaceae</taxon>
        <taxon>Saccharomycopsis</taxon>
    </lineage>
</organism>
<dbReference type="GeneID" id="90070869"/>
<dbReference type="InterPro" id="IPR042266">
    <property type="entry name" value="PPPDE_sf"/>
</dbReference>
<name>A0AAV5QD78_9ASCO</name>
<evidence type="ECO:0000313" key="6">
    <source>
        <dbReference type="Proteomes" id="UP001360560"/>
    </source>
</evidence>
<proteinExistence type="inferred from homology"/>
<feature type="domain" description="PPPDE" evidence="4">
    <location>
        <begin position="8"/>
        <end position="149"/>
    </location>
</feature>
<evidence type="ECO:0000259" key="4">
    <source>
        <dbReference type="PROSITE" id="PS51858"/>
    </source>
</evidence>
<dbReference type="PANTHER" id="PTHR12378">
    <property type="entry name" value="DESUMOYLATING ISOPEPTIDASE"/>
    <property type="match status" value="1"/>
</dbReference>
<comment type="caution">
    <text evidence="5">The sequence shown here is derived from an EMBL/GenBank/DDBJ whole genome shotgun (WGS) entry which is preliminary data.</text>
</comment>
<dbReference type="GO" id="GO:0006508">
    <property type="term" value="P:proteolysis"/>
    <property type="evidence" value="ECO:0007669"/>
    <property type="project" value="UniProtKB-KW"/>
</dbReference>
<evidence type="ECO:0000256" key="3">
    <source>
        <dbReference type="ARBA" id="ARBA00022801"/>
    </source>
</evidence>
<dbReference type="PANTHER" id="PTHR12378:SF7">
    <property type="entry name" value="DESUMOYLATING ISOPEPTIDASE 1"/>
    <property type="match status" value="1"/>
</dbReference>